<dbReference type="SUPFAM" id="SSF51197">
    <property type="entry name" value="Clavaminate synthase-like"/>
    <property type="match status" value="1"/>
</dbReference>
<gene>
    <name evidence="4" type="ORF">KVT40_003538</name>
</gene>
<feature type="compositionally biased region" description="Acidic residues" evidence="2">
    <location>
        <begin position="708"/>
        <end position="730"/>
    </location>
</feature>
<feature type="region of interest" description="Disordered" evidence="2">
    <location>
        <begin position="852"/>
        <end position="1004"/>
    </location>
</feature>
<feature type="compositionally biased region" description="Polar residues" evidence="2">
    <location>
        <begin position="247"/>
        <end position="264"/>
    </location>
</feature>
<feature type="region of interest" description="Disordered" evidence="2">
    <location>
        <begin position="181"/>
        <end position="384"/>
    </location>
</feature>
<feature type="domain" description="Zn(2)-C6 fungal-type" evidence="3">
    <location>
        <begin position="383"/>
        <end position="413"/>
    </location>
</feature>
<feature type="compositionally biased region" description="Acidic residues" evidence="2">
    <location>
        <begin position="671"/>
        <end position="683"/>
    </location>
</feature>
<feature type="compositionally biased region" description="Polar residues" evidence="2">
    <location>
        <begin position="956"/>
        <end position="1004"/>
    </location>
</feature>
<feature type="compositionally biased region" description="Basic and acidic residues" evidence="2">
    <location>
        <begin position="915"/>
        <end position="927"/>
    </location>
</feature>
<feature type="compositionally biased region" description="Gly residues" evidence="2">
    <location>
        <begin position="645"/>
        <end position="659"/>
    </location>
</feature>
<evidence type="ECO:0000313" key="5">
    <source>
        <dbReference type="Proteomes" id="UP000809789"/>
    </source>
</evidence>
<feature type="compositionally biased region" description="Pro residues" evidence="2">
    <location>
        <begin position="44"/>
        <end position="54"/>
    </location>
</feature>
<evidence type="ECO:0000313" key="4">
    <source>
        <dbReference type="EMBL" id="KAG8629673.1"/>
    </source>
</evidence>
<feature type="region of interest" description="Disordered" evidence="2">
    <location>
        <begin position="525"/>
        <end position="544"/>
    </location>
</feature>
<keyword evidence="5" id="KW-1185">Reference proteome</keyword>
<organism evidence="4 5">
    <name type="scientific">Elsinoe batatas</name>
    <dbReference type="NCBI Taxonomy" id="2601811"/>
    <lineage>
        <taxon>Eukaryota</taxon>
        <taxon>Fungi</taxon>
        <taxon>Dikarya</taxon>
        <taxon>Ascomycota</taxon>
        <taxon>Pezizomycotina</taxon>
        <taxon>Dothideomycetes</taxon>
        <taxon>Dothideomycetidae</taxon>
        <taxon>Myriangiales</taxon>
        <taxon>Elsinoaceae</taxon>
        <taxon>Elsinoe</taxon>
    </lineage>
</organism>
<protein>
    <recommendedName>
        <fullName evidence="3">Zn(2)-C6 fungal-type domain-containing protein</fullName>
    </recommendedName>
</protein>
<feature type="compositionally biased region" description="Low complexity" evidence="2">
    <location>
        <begin position="352"/>
        <end position="369"/>
    </location>
</feature>
<feature type="region of interest" description="Disordered" evidence="2">
    <location>
        <begin position="1048"/>
        <end position="1070"/>
    </location>
</feature>
<accession>A0A8K0L7R6</accession>
<dbReference type="OrthoDB" id="3860121at2759"/>
<feature type="compositionally biased region" description="Polar residues" evidence="2">
    <location>
        <begin position="271"/>
        <end position="304"/>
    </location>
</feature>
<feature type="compositionally biased region" description="Polar residues" evidence="2">
    <location>
        <begin position="30"/>
        <end position="42"/>
    </location>
</feature>
<sequence length="1513" mass="164961">MATALTRLSNMDFQTRPEGPSHGRGPSFPPSQASKITITNLTCDPPPPSSPPTAPSLFHEHHTSFNTIRATKNAPSLPALTITKRPSPISSPSPPLTPHSHITMAPKPKVEYDPKLLFQKHQLDNKFPTSRLLARVQEVGGSAALQQSREDVLRNFNRDNRAGMEVLNQEKIERDLLEKAEAKKKKEEEDERKRLEAEEAGDSNPVVDLEEAEEESVARRTRRRSTRAETTRYATHLDQTHMKILANGSSSGTPGPDATGSTLSMPGGKTTGTTSSARPGKTSTSHGGATPSARSTTARESNLSPHPCPNKQLTLSSDGTRRPAPRFPPHRAPTSAPPPTTASSPDPPPTSSPANFTTATPTSSGAPTRGRGRPRGTGHTEPKCLNCQKDKKGCDRGRPCAMCVQKKKKECVYPGDREGDGDVVMTGGDDDEDDRETQTGPGAGAGFFGGFGGGAGSFATNAEVRRYSAPFGEPNMPSNPSQRRPTMPDVYGSNAPSGSNAVFRSQLPGLEHLFAIPDIGRVRETERAPDREVPAWARPDYQPLRFQGGRDLNFGLDGANDSRGSGNRVGPHLNYGIDLTSYGLLNQNYNHPTANTGYPYGNPASNSGDQSNYRPPHSTASHQTSHNEDNKNPRRSGRGSSGRDSGSGSGGHGSGGNGGGDKRRGGTAVAPEDDGDDSGDESSDSALSENSARTPSPRRPRTRKTGKDEDDDEDIGDQDDDDEDDGDDQDNSNNAAMRRHMKRARRMENDPSKEARGKACRFCRAGKRPGCLWDEKHGCCTRCWAAHNGGDCFYWGEHLGLANTCCHNCRNGRISRDCDHGRPCSACVEAGKANQCFYDGDDTDEDNEQVKKDYVPDQNGGRNPADRAAARRAKKAAEAAAAADEDEDAPKGQQKRKRDADDDAQKGKKKRTKAVHNEDDSDEVLRDVDDDDDDEELYKPGPTLSRSNGRGGVRSTPVTTTAPKTNKTLGQTRKTSTATQTNKTSGQSRKTSTGQGSSNRQAVHTGFTPTEQSFRKLALQSPTEHPVVRIGRGSINPLVAEAQALADKISAPSGEPSATPSIQPRGRTRQRDVELLPPLLHPSSRPRPITPNSRKDTARYINETTVAYLARARKENLQRLEDVKDNTIEKQDRTLLEAIFSVATRASSNLGPDDPEDVELHICDVSDADHLLDPKNDKIPRDIPLLVRGAQMFRFRDEEEYGRPIIQFLGTFGDDDFIQVQDPGRAQNSTKKVTDTSIKALRQRITGEAQRKFPYNALDLPIKYGNAGFIPPIFIAGQEDASLLTDIDNHIKSNSIVKIGSKMVEGGSEVASRTNSTPRSDRIQPFADKLMIALCAEGGSCTAPHQDAFGYRTWVTAQDGNLLWLWLHRPTEEQQVAVFDAIAGSRKMPDYLPWVGVVLEPDWTLTMPPGTIHAVVRVKQEHTLLFAGHYLCRSEVVKWLDTIILQKQHPTSRNEEDGEGVRQLVKVVKEMLVKVKAGGCSGLKAEDFGGKRVVEEALRKIRTFEEMEIEEEL</sequence>
<feature type="compositionally biased region" description="Pro residues" evidence="2">
    <location>
        <begin position="325"/>
        <end position="351"/>
    </location>
</feature>
<feature type="region of interest" description="Disordered" evidence="2">
    <location>
        <begin position="470"/>
        <end position="499"/>
    </location>
</feature>
<keyword evidence="1" id="KW-0539">Nucleus</keyword>
<feature type="compositionally biased region" description="Polar residues" evidence="2">
    <location>
        <begin position="603"/>
        <end position="624"/>
    </location>
</feature>
<evidence type="ECO:0000256" key="2">
    <source>
        <dbReference type="SAM" id="MobiDB-lite"/>
    </source>
</evidence>
<dbReference type="GO" id="GO:0000981">
    <property type="term" value="F:DNA-binding transcription factor activity, RNA polymerase II-specific"/>
    <property type="evidence" value="ECO:0007669"/>
    <property type="project" value="InterPro"/>
</dbReference>
<reference evidence="4" key="1">
    <citation type="submission" date="2021-07" db="EMBL/GenBank/DDBJ databases">
        <title>Elsinoe batatas strain:CRI-CJ2 Genome sequencing and assembly.</title>
        <authorList>
            <person name="Huang L."/>
        </authorList>
    </citation>
    <scope>NUCLEOTIDE SEQUENCE</scope>
    <source>
        <strain evidence="4">CRI-CJ2</strain>
    </source>
</reference>
<proteinExistence type="predicted"/>
<feature type="compositionally biased region" description="Basic and acidic residues" evidence="2">
    <location>
        <begin position="181"/>
        <end position="197"/>
    </location>
</feature>
<dbReference type="GO" id="GO:0008270">
    <property type="term" value="F:zinc ion binding"/>
    <property type="evidence" value="ECO:0007669"/>
    <property type="project" value="InterPro"/>
</dbReference>
<feature type="region of interest" description="Disordered" evidence="2">
    <location>
        <begin position="1"/>
        <end position="108"/>
    </location>
</feature>
<evidence type="ECO:0000256" key="1">
    <source>
        <dbReference type="ARBA" id="ARBA00023242"/>
    </source>
</evidence>
<comment type="caution">
    <text evidence="4">The sequence shown here is derived from an EMBL/GenBank/DDBJ whole genome shotgun (WGS) entry which is preliminary data.</text>
</comment>
<feature type="region of interest" description="Disordered" evidence="2">
    <location>
        <begin position="593"/>
        <end position="736"/>
    </location>
</feature>
<dbReference type="InterPro" id="IPR001138">
    <property type="entry name" value="Zn2Cys6_DnaBD"/>
</dbReference>
<dbReference type="Proteomes" id="UP000809789">
    <property type="component" value="Unassembled WGS sequence"/>
</dbReference>
<dbReference type="EMBL" id="JAESVG020000003">
    <property type="protein sequence ID" value="KAG8629673.1"/>
    <property type="molecule type" value="Genomic_DNA"/>
</dbReference>
<feature type="compositionally biased region" description="Polar residues" evidence="2">
    <location>
        <begin position="64"/>
        <end position="74"/>
    </location>
</feature>
<name>A0A8K0L7R6_9PEZI</name>
<dbReference type="PROSITE" id="PS50048">
    <property type="entry name" value="ZN2_CY6_FUNGAL_2"/>
    <property type="match status" value="1"/>
</dbReference>
<feature type="compositionally biased region" description="Polar residues" evidence="2">
    <location>
        <begin position="1"/>
        <end position="13"/>
    </location>
</feature>
<dbReference type="SMART" id="SM00066">
    <property type="entry name" value="GAL4"/>
    <property type="match status" value="2"/>
</dbReference>
<dbReference type="Gene3D" id="2.60.120.650">
    <property type="entry name" value="Cupin"/>
    <property type="match status" value="1"/>
</dbReference>
<evidence type="ECO:0000259" key="3">
    <source>
        <dbReference type="PROSITE" id="PS50048"/>
    </source>
</evidence>